<dbReference type="PIRSF" id="PIRSF018266">
    <property type="entry name" value="FecR"/>
    <property type="match status" value="1"/>
</dbReference>
<keyword evidence="5" id="KW-1185">Reference proteome</keyword>
<dbReference type="STRING" id="1419482.SAMN05444266_112146"/>
<keyword evidence="1" id="KW-0472">Membrane</keyword>
<dbReference type="PANTHER" id="PTHR30273">
    <property type="entry name" value="PERIPLASMIC SIGNAL SENSOR AND SIGMA FACTOR ACTIVATOR FECR-RELATED"/>
    <property type="match status" value="1"/>
</dbReference>
<keyword evidence="1" id="KW-0812">Transmembrane</keyword>
<dbReference type="EMBL" id="FRBL01000012">
    <property type="protein sequence ID" value="SHM87441.1"/>
    <property type="molecule type" value="Genomic_DNA"/>
</dbReference>
<evidence type="ECO:0000313" key="4">
    <source>
        <dbReference type="EMBL" id="SHM87441.1"/>
    </source>
</evidence>
<sequence>MTITAIKNLIPLLVKGQQSPQQQQAFEAWLQSAPPEELSEVMDLYYEALDGEDVISFMPADFPAKMHTRIRAAMPAPQQPKRTGRYLRIAAAVALLISAGTATILLTRKPAAVVTQQIIKPGTDKAILTLADGRTIELGSRQNDSVIRAGVQVIQLDSAVISYAGTSGDQHSFNTLTTPRGAQFQVVLPDGSRVWLNAVSALRYPVAFNPHHRTVELTGQAYFDVTPSTTPFIVKTGNTSIEVLGTDFDVMAYAEEGPVTTTLVKGSIAVQSGNSRKQLKPGEQVAYDEKVQDLVLSHPAIEEVIAWKEGEFRFNGVSIIAIMRQLSRWYDVEIRYDGPLPTTAFSGTLSRKENVNQILYALEATEAAHFTIEGNTIVVKK</sequence>
<feature type="transmembrane region" description="Helical" evidence="1">
    <location>
        <begin position="86"/>
        <end position="106"/>
    </location>
</feature>
<dbReference type="InterPro" id="IPR012373">
    <property type="entry name" value="Ferrdict_sens_TM"/>
</dbReference>
<protein>
    <submittedName>
        <fullName evidence="4">FecR family protein</fullName>
    </submittedName>
</protein>
<dbReference type="Pfam" id="PF16344">
    <property type="entry name" value="FecR_C"/>
    <property type="match status" value="1"/>
</dbReference>
<dbReference type="PANTHER" id="PTHR30273:SF2">
    <property type="entry name" value="PROTEIN FECR"/>
    <property type="match status" value="1"/>
</dbReference>
<dbReference type="AlphaFoldDB" id="A0A1M7M9Q6"/>
<evidence type="ECO:0000256" key="1">
    <source>
        <dbReference type="SAM" id="Phobius"/>
    </source>
</evidence>
<evidence type="ECO:0000259" key="3">
    <source>
        <dbReference type="Pfam" id="PF16344"/>
    </source>
</evidence>
<accession>A0A1M7M9Q6</accession>
<proteinExistence type="predicted"/>
<dbReference type="OrthoDB" id="620813at2"/>
<feature type="domain" description="FecR protein" evidence="2">
    <location>
        <begin position="175"/>
        <end position="268"/>
    </location>
</feature>
<gene>
    <name evidence="4" type="ORF">SAMN05444266_112146</name>
</gene>
<feature type="domain" description="Protein FecR C-terminal" evidence="3">
    <location>
        <begin position="312"/>
        <end position="379"/>
    </location>
</feature>
<dbReference type="Pfam" id="PF04773">
    <property type="entry name" value="FecR"/>
    <property type="match status" value="1"/>
</dbReference>
<dbReference type="InterPro" id="IPR006860">
    <property type="entry name" value="FecR"/>
</dbReference>
<organism evidence="4 5">
    <name type="scientific">Chitinophaga jiangningensis</name>
    <dbReference type="NCBI Taxonomy" id="1419482"/>
    <lineage>
        <taxon>Bacteria</taxon>
        <taxon>Pseudomonadati</taxon>
        <taxon>Bacteroidota</taxon>
        <taxon>Chitinophagia</taxon>
        <taxon>Chitinophagales</taxon>
        <taxon>Chitinophagaceae</taxon>
        <taxon>Chitinophaga</taxon>
    </lineage>
</organism>
<dbReference type="Gene3D" id="3.55.50.30">
    <property type="match status" value="1"/>
</dbReference>
<name>A0A1M7M9Q6_9BACT</name>
<evidence type="ECO:0000313" key="5">
    <source>
        <dbReference type="Proteomes" id="UP000184420"/>
    </source>
</evidence>
<dbReference type="GO" id="GO:0016989">
    <property type="term" value="F:sigma factor antagonist activity"/>
    <property type="evidence" value="ECO:0007669"/>
    <property type="project" value="TreeGrafter"/>
</dbReference>
<keyword evidence="1" id="KW-1133">Transmembrane helix</keyword>
<reference evidence="4 5" key="1">
    <citation type="submission" date="2016-11" db="EMBL/GenBank/DDBJ databases">
        <authorList>
            <person name="Jaros S."/>
            <person name="Januszkiewicz K."/>
            <person name="Wedrychowicz H."/>
        </authorList>
    </citation>
    <scope>NUCLEOTIDE SEQUENCE [LARGE SCALE GENOMIC DNA]</scope>
    <source>
        <strain evidence="4 5">DSM 27406</strain>
    </source>
</reference>
<dbReference type="Proteomes" id="UP000184420">
    <property type="component" value="Unassembled WGS sequence"/>
</dbReference>
<dbReference type="InterPro" id="IPR032508">
    <property type="entry name" value="FecR_C"/>
</dbReference>
<evidence type="ECO:0000259" key="2">
    <source>
        <dbReference type="Pfam" id="PF04773"/>
    </source>
</evidence>
<dbReference type="Gene3D" id="2.60.120.1440">
    <property type="match status" value="1"/>
</dbReference>